<dbReference type="Gene3D" id="2.60.34.10">
    <property type="entry name" value="Substrate Binding Domain Of DNAk, Chain A, domain 1"/>
    <property type="match status" value="1"/>
</dbReference>
<dbReference type="GO" id="GO:0005829">
    <property type="term" value="C:cytosol"/>
    <property type="evidence" value="ECO:0007669"/>
    <property type="project" value="TreeGrafter"/>
</dbReference>
<proteinExistence type="inferred from homology"/>
<evidence type="ECO:0000256" key="2">
    <source>
        <dbReference type="ARBA" id="ARBA00022741"/>
    </source>
</evidence>
<dbReference type="FunFam" id="1.20.1270.10:FF:000002">
    <property type="entry name" value="Heat shock 70 kDa protein 4"/>
    <property type="match status" value="1"/>
</dbReference>
<evidence type="ECO:0000313" key="6">
    <source>
        <dbReference type="Proteomes" id="UP000054007"/>
    </source>
</evidence>
<dbReference type="InterPro" id="IPR018181">
    <property type="entry name" value="Heat_shock_70_CS"/>
</dbReference>
<protein>
    <submittedName>
        <fullName evidence="5">Heat shock protein 70</fullName>
    </submittedName>
</protein>
<dbReference type="GO" id="GO:0005524">
    <property type="term" value="F:ATP binding"/>
    <property type="evidence" value="ECO:0007669"/>
    <property type="project" value="UniProtKB-KW"/>
</dbReference>
<dbReference type="PANTHER" id="PTHR45639:SF4">
    <property type="entry name" value="HSC70CB, ISOFORM G"/>
    <property type="match status" value="1"/>
</dbReference>
<accession>A0A0D7ATF0</accession>
<dbReference type="InterPro" id="IPR029047">
    <property type="entry name" value="HSP70_peptide-bd_sf"/>
</dbReference>
<dbReference type="PRINTS" id="PR00301">
    <property type="entry name" value="HEATSHOCK70"/>
</dbReference>
<feature type="region of interest" description="Disordered" evidence="4">
    <location>
        <begin position="725"/>
        <end position="760"/>
    </location>
</feature>
<dbReference type="Gene3D" id="3.30.30.30">
    <property type="match status" value="1"/>
</dbReference>
<comment type="similarity">
    <text evidence="1">Belongs to the heat shock protein 70 family.</text>
</comment>
<dbReference type="Gene3D" id="3.30.420.40">
    <property type="match status" value="2"/>
</dbReference>
<gene>
    <name evidence="5" type="ORF">CYLTODRAFT_495399</name>
</gene>
<feature type="compositionally biased region" description="Basic and acidic residues" evidence="4">
    <location>
        <begin position="741"/>
        <end position="760"/>
    </location>
</feature>
<dbReference type="SUPFAM" id="SSF100934">
    <property type="entry name" value="Heat shock protein 70kD (HSP70), C-terminal subdomain"/>
    <property type="match status" value="2"/>
</dbReference>
<keyword evidence="5" id="KW-0346">Stress response</keyword>
<dbReference type="Gene3D" id="1.20.1270.10">
    <property type="match status" value="1"/>
</dbReference>
<name>A0A0D7ATF0_9AGAR</name>
<dbReference type="PANTHER" id="PTHR45639">
    <property type="entry name" value="HSC70CB, ISOFORM G-RELATED"/>
    <property type="match status" value="1"/>
</dbReference>
<dbReference type="PROSITE" id="PS00329">
    <property type="entry name" value="HSP70_2"/>
    <property type="match status" value="1"/>
</dbReference>
<dbReference type="OrthoDB" id="434160at2759"/>
<dbReference type="SUPFAM" id="SSF100920">
    <property type="entry name" value="Heat shock protein 70kD (HSP70), peptide-binding domain"/>
    <property type="match status" value="1"/>
</dbReference>
<dbReference type="InterPro" id="IPR013126">
    <property type="entry name" value="Hsp_70_fam"/>
</dbReference>
<sequence length="760" mass="84077">MAVVGIGVARHRGIDIIANETSNRATPSLVAFGPRQRAIGEAAKTQETSNFANTIGQLKRIVGRTLNDPEIQNVEKKFMNNTLVDVDGSVGVEVKYLGEKQRFSATQLVGAYLAKIRDTAGAELKNSVNDIVIAVPGWYTDIQRRAVLDAAAIANLNVLRLINETTATALGYGITKTDLPDPEATPRHVLFVDVGHSSMSASLVAFSKGQLTVKGTAYDRNLGGRDIDYALVKHFSEEFKTKYKIDVLSNPKAVFRLTAGCEKLKKVLSANSEAPINVESIMNDIDATSKLTREELEGLISELLERIPAPLQKVLEESGLELDQIDSIELTGGSTRIPAVRARIQSVFPGKVLSTTLNQDEAVARGATFACAKLSPVFRVRDFNFTDIATYPIKMTWTPTPTDPDESELEVFPKGNALPSSKILSFHRSEPFDIEAYYSQPEGLPGGINPWIGKFTAKEIPATTNGETPCVKLKSRLNAHGILSFEAAYVEEAVEREEAMDVDSAPPAPEGEAPKKKKVIKKTDVRFVTGTNSLDKSFVEKYKELEGQMEASDKLVTETEDRKNALEEYVYDMRSKVESRYAAFVKAEEKEKLLAALSQAEDWLYSDEGEDATKSAYVSKLDELKVLGDPIYFRWHESENRSRSVAQLRETLNSYMSQATSGEERFSHIDAKDLESVVEKVATVQKWLEDQTIRQTERPKNEPPVLTTDEISKKRDEVIYFATPILTKPKPKIPTSGTQTPKEEPKKEDEGKGPSEMDVD</sequence>
<dbReference type="GO" id="GO:0140662">
    <property type="term" value="F:ATP-dependent protein folding chaperone"/>
    <property type="evidence" value="ECO:0007669"/>
    <property type="project" value="InterPro"/>
</dbReference>
<dbReference type="Gene3D" id="3.90.640.10">
    <property type="entry name" value="Actin, Chain A, domain 4"/>
    <property type="match status" value="1"/>
</dbReference>
<keyword evidence="3" id="KW-0067">ATP-binding</keyword>
<evidence type="ECO:0000313" key="5">
    <source>
        <dbReference type="EMBL" id="KIY61109.1"/>
    </source>
</evidence>
<dbReference type="Proteomes" id="UP000054007">
    <property type="component" value="Unassembled WGS sequence"/>
</dbReference>
<dbReference type="Pfam" id="PF00012">
    <property type="entry name" value="HSP70"/>
    <property type="match status" value="1"/>
</dbReference>
<dbReference type="SUPFAM" id="SSF53067">
    <property type="entry name" value="Actin-like ATPase domain"/>
    <property type="match status" value="2"/>
</dbReference>
<keyword evidence="2" id="KW-0547">Nucleotide-binding</keyword>
<dbReference type="InterPro" id="IPR029048">
    <property type="entry name" value="HSP70_C_sf"/>
</dbReference>
<dbReference type="EMBL" id="KN881050">
    <property type="protein sequence ID" value="KIY61109.1"/>
    <property type="molecule type" value="Genomic_DNA"/>
</dbReference>
<dbReference type="PROSITE" id="PS01036">
    <property type="entry name" value="HSP70_3"/>
    <property type="match status" value="1"/>
</dbReference>
<evidence type="ECO:0000256" key="1">
    <source>
        <dbReference type="ARBA" id="ARBA00007381"/>
    </source>
</evidence>
<reference evidence="5 6" key="1">
    <citation type="journal article" date="2015" name="Fungal Genet. Biol.">
        <title>Evolution of novel wood decay mechanisms in Agaricales revealed by the genome sequences of Fistulina hepatica and Cylindrobasidium torrendii.</title>
        <authorList>
            <person name="Floudas D."/>
            <person name="Held B.W."/>
            <person name="Riley R."/>
            <person name="Nagy L.G."/>
            <person name="Koehler G."/>
            <person name="Ransdell A.S."/>
            <person name="Younus H."/>
            <person name="Chow J."/>
            <person name="Chiniquy J."/>
            <person name="Lipzen A."/>
            <person name="Tritt A."/>
            <person name="Sun H."/>
            <person name="Haridas S."/>
            <person name="LaButti K."/>
            <person name="Ohm R.A."/>
            <person name="Kues U."/>
            <person name="Blanchette R.A."/>
            <person name="Grigoriev I.V."/>
            <person name="Minto R.E."/>
            <person name="Hibbett D.S."/>
        </authorList>
    </citation>
    <scope>NUCLEOTIDE SEQUENCE [LARGE SCALE GENOMIC DNA]</scope>
    <source>
        <strain evidence="5 6">FP15055 ss-10</strain>
    </source>
</reference>
<dbReference type="FunFam" id="3.30.30.30:FF:000002">
    <property type="entry name" value="Heat shock 70 kDa protein 4"/>
    <property type="match status" value="1"/>
</dbReference>
<dbReference type="AlphaFoldDB" id="A0A0D7ATF0"/>
<dbReference type="InterPro" id="IPR043129">
    <property type="entry name" value="ATPase_NBD"/>
</dbReference>
<evidence type="ECO:0000256" key="3">
    <source>
        <dbReference type="ARBA" id="ARBA00022840"/>
    </source>
</evidence>
<evidence type="ECO:0000256" key="4">
    <source>
        <dbReference type="SAM" id="MobiDB-lite"/>
    </source>
</evidence>
<dbReference type="FunFam" id="3.90.640.10:FF:000004">
    <property type="entry name" value="Heat shock 70 kDa protein 4"/>
    <property type="match status" value="1"/>
</dbReference>
<keyword evidence="6" id="KW-1185">Reference proteome</keyword>
<dbReference type="GO" id="GO:0005634">
    <property type="term" value="C:nucleus"/>
    <property type="evidence" value="ECO:0007669"/>
    <property type="project" value="TreeGrafter"/>
</dbReference>
<dbReference type="STRING" id="1314674.A0A0D7ATF0"/>
<organism evidence="5 6">
    <name type="scientific">Cylindrobasidium torrendii FP15055 ss-10</name>
    <dbReference type="NCBI Taxonomy" id="1314674"/>
    <lineage>
        <taxon>Eukaryota</taxon>
        <taxon>Fungi</taxon>
        <taxon>Dikarya</taxon>
        <taxon>Basidiomycota</taxon>
        <taxon>Agaricomycotina</taxon>
        <taxon>Agaricomycetes</taxon>
        <taxon>Agaricomycetidae</taxon>
        <taxon>Agaricales</taxon>
        <taxon>Marasmiineae</taxon>
        <taxon>Physalacriaceae</taxon>
        <taxon>Cylindrobasidium</taxon>
    </lineage>
</organism>
<dbReference type="FunFam" id="3.30.420.40:FF:000171">
    <property type="entry name" value="Heat shock 70 kDa protein 4"/>
    <property type="match status" value="2"/>
</dbReference>